<dbReference type="AlphaFoldDB" id="A0A7X9TAU5"/>
<dbReference type="PANTHER" id="PTHR30055">
    <property type="entry name" value="HTH-TYPE TRANSCRIPTIONAL REGULATOR RUTR"/>
    <property type="match status" value="1"/>
</dbReference>
<dbReference type="InterPro" id="IPR009057">
    <property type="entry name" value="Homeodomain-like_sf"/>
</dbReference>
<sequence>MSKAEAAEARREQIVRAARELYEERGIDRTSVTDIAARASMTRSLFYHYFTHKDEVTAAILDGYVQGFVEAVRQWDEKRVRGDVAGALGSCVAMLRLHLFDRDSFRTDLRKSQNAQLYQRFSQQVASTLATYFSSVVVPEYACYHHVEVRHPYEEFYLLIIGLMSYMRTHPEAPDELVADLISDTLHLDLDPTNTAD</sequence>
<evidence type="ECO:0000256" key="1">
    <source>
        <dbReference type="ARBA" id="ARBA00023015"/>
    </source>
</evidence>
<feature type="domain" description="HTH tetR-type" evidence="5">
    <location>
        <begin position="8"/>
        <end position="68"/>
    </location>
</feature>
<evidence type="ECO:0000256" key="3">
    <source>
        <dbReference type="ARBA" id="ARBA00023163"/>
    </source>
</evidence>
<dbReference type="Proteomes" id="UP000565613">
    <property type="component" value="Unassembled WGS sequence"/>
</dbReference>
<dbReference type="GO" id="GO:0003700">
    <property type="term" value="F:DNA-binding transcription factor activity"/>
    <property type="evidence" value="ECO:0007669"/>
    <property type="project" value="TreeGrafter"/>
</dbReference>
<keyword evidence="3" id="KW-0804">Transcription</keyword>
<dbReference type="InterPro" id="IPR001647">
    <property type="entry name" value="HTH_TetR"/>
</dbReference>
<dbReference type="RefSeq" id="WP_170104030.1">
    <property type="nucleotide sequence ID" value="NZ_JABAGR010000005.1"/>
</dbReference>
<dbReference type="Gene3D" id="1.10.357.10">
    <property type="entry name" value="Tetracycline Repressor, domain 2"/>
    <property type="match status" value="1"/>
</dbReference>
<gene>
    <name evidence="6" type="ORF">HF885_06010</name>
</gene>
<dbReference type="SUPFAM" id="SSF46689">
    <property type="entry name" value="Homeodomain-like"/>
    <property type="match status" value="1"/>
</dbReference>
<keyword evidence="2 4" id="KW-0238">DNA-binding</keyword>
<proteinExistence type="predicted"/>
<dbReference type="PRINTS" id="PR00455">
    <property type="entry name" value="HTHTETR"/>
</dbReference>
<dbReference type="PROSITE" id="PS50977">
    <property type="entry name" value="HTH_TETR_2"/>
    <property type="match status" value="1"/>
</dbReference>
<accession>A0A7X9TAU5</accession>
<evidence type="ECO:0000256" key="2">
    <source>
        <dbReference type="ARBA" id="ARBA00023125"/>
    </source>
</evidence>
<protein>
    <submittedName>
        <fullName evidence="6">TetR/AcrR family transcriptional regulator</fullName>
    </submittedName>
</protein>
<dbReference type="GO" id="GO:0000976">
    <property type="term" value="F:transcription cis-regulatory region binding"/>
    <property type="evidence" value="ECO:0007669"/>
    <property type="project" value="TreeGrafter"/>
</dbReference>
<name>A0A7X9TAU5_9ACTN</name>
<dbReference type="Pfam" id="PF00440">
    <property type="entry name" value="TetR_N"/>
    <property type="match status" value="1"/>
</dbReference>
<dbReference type="PANTHER" id="PTHR30055:SF234">
    <property type="entry name" value="HTH-TYPE TRANSCRIPTIONAL REGULATOR BETI"/>
    <property type="match status" value="1"/>
</dbReference>
<keyword evidence="1" id="KW-0805">Transcription regulation</keyword>
<feature type="DNA-binding region" description="H-T-H motif" evidence="4">
    <location>
        <begin position="31"/>
        <end position="50"/>
    </location>
</feature>
<evidence type="ECO:0000259" key="5">
    <source>
        <dbReference type="PROSITE" id="PS50977"/>
    </source>
</evidence>
<comment type="caution">
    <text evidence="6">The sequence shown here is derived from an EMBL/GenBank/DDBJ whole genome shotgun (WGS) entry which is preliminary data.</text>
</comment>
<dbReference type="EMBL" id="JABAGR010000005">
    <property type="protein sequence ID" value="NMF25984.1"/>
    <property type="molecule type" value="Genomic_DNA"/>
</dbReference>
<evidence type="ECO:0000256" key="4">
    <source>
        <dbReference type="PROSITE-ProRule" id="PRU00335"/>
    </source>
</evidence>
<evidence type="ECO:0000313" key="6">
    <source>
        <dbReference type="EMBL" id="NMF25984.1"/>
    </source>
</evidence>
<reference evidence="6 7" key="1">
    <citation type="submission" date="2020-04" db="EMBL/GenBank/DDBJ databases">
        <authorList>
            <person name="Hitch T.C.A."/>
            <person name="Wylensek D."/>
            <person name="Clavel T."/>
        </authorList>
    </citation>
    <scope>NUCLEOTIDE SEQUENCE [LARGE SCALE GENOMIC DNA]</scope>
    <source>
        <strain evidence="6 7">105184</strain>
    </source>
</reference>
<dbReference type="InterPro" id="IPR050109">
    <property type="entry name" value="HTH-type_TetR-like_transc_reg"/>
</dbReference>
<organism evidence="6 7">
    <name type="scientific">Parafannyhessea umbonata</name>
    <dbReference type="NCBI Taxonomy" id="604330"/>
    <lineage>
        <taxon>Bacteria</taxon>
        <taxon>Bacillati</taxon>
        <taxon>Actinomycetota</taxon>
        <taxon>Coriobacteriia</taxon>
        <taxon>Coriobacteriales</taxon>
        <taxon>Atopobiaceae</taxon>
        <taxon>Parafannyhessea</taxon>
    </lineage>
</organism>
<evidence type="ECO:0000313" key="7">
    <source>
        <dbReference type="Proteomes" id="UP000565613"/>
    </source>
</evidence>